<dbReference type="FunFam" id="1.20.1250.20:FF:000085">
    <property type="entry name" value="MFS peptide transporter Ptr2"/>
    <property type="match status" value="1"/>
</dbReference>
<sequence length="618" mass="68160">MSSGARGLEDVEIAQGHEPAAPTPLGEKELQLAVSSNEKEMGVSMGRGSFDDSEGTAPTEEDLHTLVRVSGKLPWTTYTIAFVEMCERFSYYGTSVLYTNYIQQDMPAGSRTGAGMDGQSGALGMGQQASTGLVTFNTFWAYTSPLIGAYIADQYLGRFKTIQWAICFSMVGHLFLIISAIPPVIVHSDASFGLFIIGLITVGCGTGGFKSNISPLIAEQVSDSKMKVTVDKKGQRVLMDPAVTVARVMMYFYMMINVGSLIGQISMVFAEKYVGFWLAYTLPTILFCFCPIVLFACRSRYRLTPPAGSVTAKAAKLLFFAAKGRWSINPVKTVRNMRDMSFWENVKPSHLGDRKPTWMTFDDAWVDEVRRGIKACAVFLQLPVFWLAYNQMTNNLTSQAATMELHGAPNDVINNMNPLSLVIFIPLFDNFVYPALRKAHINFTPLKRIGVGYILATCAMICATVMQHYIYKLGACGKHMNSCEDADGNAIVSPINVWAQTLTYVLIGIAEIFTMITSLEYAFTKAPKNMRSVVTAIYLFMNAISSAINQALLPLSEDPNLVWNYAVSGILCAIGGVVFWISFHRLDKDEDKLNMLPDSAFGGHDRRHSIVEDAQKNV</sequence>
<reference evidence="9" key="1">
    <citation type="journal article" date="2020" name="Stud. Mycol.">
        <title>101 Dothideomycetes genomes: a test case for predicting lifestyles and emergence of pathogens.</title>
        <authorList>
            <person name="Haridas S."/>
            <person name="Albert R."/>
            <person name="Binder M."/>
            <person name="Bloem J."/>
            <person name="Labutti K."/>
            <person name="Salamov A."/>
            <person name="Andreopoulos B."/>
            <person name="Baker S."/>
            <person name="Barry K."/>
            <person name="Bills G."/>
            <person name="Bluhm B."/>
            <person name="Cannon C."/>
            <person name="Castanera R."/>
            <person name="Culley D."/>
            <person name="Daum C."/>
            <person name="Ezra D."/>
            <person name="Gonzalez J."/>
            <person name="Henrissat B."/>
            <person name="Kuo A."/>
            <person name="Liang C."/>
            <person name="Lipzen A."/>
            <person name="Lutzoni F."/>
            <person name="Magnuson J."/>
            <person name="Mondo S."/>
            <person name="Nolan M."/>
            <person name="Ohm R."/>
            <person name="Pangilinan J."/>
            <person name="Park H.-J."/>
            <person name="Ramirez L."/>
            <person name="Alfaro M."/>
            <person name="Sun H."/>
            <person name="Tritt A."/>
            <person name="Yoshinaga Y."/>
            <person name="Zwiers L.-H."/>
            <person name="Turgeon B."/>
            <person name="Goodwin S."/>
            <person name="Spatafora J."/>
            <person name="Crous P."/>
            <person name="Grigoriev I."/>
        </authorList>
    </citation>
    <scope>NUCLEOTIDE SEQUENCE</scope>
    <source>
        <strain evidence="9">CBS 121167</strain>
    </source>
</reference>
<feature type="transmembrane region" description="Helical" evidence="8">
    <location>
        <begin position="164"/>
        <end position="185"/>
    </location>
</feature>
<feature type="transmembrane region" description="Helical" evidence="8">
    <location>
        <begin position="191"/>
        <end position="209"/>
    </location>
</feature>
<dbReference type="GeneID" id="54296288"/>
<feature type="transmembrane region" description="Helical" evidence="8">
    <location>
        <begin position="248"/>
        <end position="270"/>
    </location>
</feature>
<keyword evidence="6 8" id="KW-0472">Membrane</keyword>
<comment type="subcellular location">
    <subcellularLocation>
        <location evidence="1">Membrane</location>
        <topology evidence="1">Multi-pass membrane protein</topology>
    </subcellularLocation>
</comment>
<dbReference type="PANTHER" id="PTHR11654">
    <property type="entry name" value="OLIGOPEPTIDE TRANSPORTER-RELATED"/>
    <property type="match status" value="1"/>
</dbReference>
<evidence type="ECO:0000256" key="1">
    <source>
        <dbReference type="ARBA" id="ARBA00004141"/>
    </source>
</evidence>
<keyword evidence="5 8" id="KW-1133">Transmembrane helix</keyword>
<dbReference type="SUPFAM" id="SSF103473">
    <property type="entry name" value="MFS general substrate transporter"/>
    <property type="match status" value="1"/>
</dbReference>
<keyword evidence="4 8" id="KW-0812">Transmembrane</keyword>
<evidence type="ECO:0000313" key="9">
    <source>
        <dbReference type="EMBL" id="KAF2144555.1"/>
    </source>
</evidence>
<evidence type="ECO:0000256" key="7">
    <source>
        <dbReference type="SAM" id="MobiDB-lite"/>
    </source>
</evidence>
<evidence type="ECO:0000256" key="2">
    <source>
        <dbReference type="ARBA" id="ARBA00005982"/>
    </source>
</evidence>
<keyword evidence="10" id="KW-1185">Reference proteome</keyword>
<dbReference type="GO" id="GO:0071916">
    <property type="term" value="F:dipeptide transmembrane transporter activity"/>
    <property type="evidence" value="ECO:0007669"/>
    <property type="project" value="UniProtKB-ARBA"/>
</dbReference>
<dbReference type="Pfam" id="PF00854">
    <property type="entry name" value="PTR2"/>
    <property type="match status" value="1"/>
</dbReference>
<dbReference type="RefSeq" id="XP_033400267.1">
    <property type="nucleotide sequence ID" value="XM_033538792.1"/>
</dbReference>
<dbReference type="InterPro" id="IPR036259">
    <property type="entry name" value="MFS_trans_sf"/>
</dbReference>
<feature type="region of interest" description="Disordered" evidence="7">
    <location>
        <begin position="1"/>
        <end position="27"/>
    </location>
</feature>
<evidence type="ECO:0000256" key="3">
    <source>
        <dbReference type="ARBA" id="ARBA00022448"/>
    </source>
</evidence>
<evidence type="ECO:0000256" key="5">
    <source>
        <dbReference type="ARBA" id="ARBA00022989"/>
    </source>
</evidence>
<feature type="transmembrane region" description="Helical" evidence="8">
    <location>
        <begin position="276"/>
        <end position="297"/>
    </location>
</feature>
<proteinExistence type="inferred from homology"/>
<feature type="transmembrane region" description="Helical" evidence="8">
    <location>
        <begin position="562"/>
        <end position="583"/>
    </location>
</feature>
<dbReference type="Gene3D" id="1.20.1250.20">
    <property type="entry name" value="MFS general substrate transporter like domains"/>
    <property type="match status" value="1"/>
</dbReference>
<evidence type="ECO:0000256" key="6">
    <source>
        <dbReference type="ARBA" id="ARBA00023136"/>
    </source>
</evidence>
<organism evidence="9 10">
    <name type="scientific">Aplosporella prunicola CBS 121167</name>
    <dbReference type="NCBI Taxonomy" id="1176127"/>
    <lineage>
        <taxon>Eukaryota</taxon>
        <taxon>Fungi</taxon>
        <taxon>Dikarya</taxon>
        <taxon>Ascomycota</taxon>
        <taxon>Pezizomycotina</taxon>
        <taxon>Dothideomycetes</taxon>
        <taxon>Dothideomycetes incertae sedis</taxon>
        <taxon>Botryosphaeriales</taxon>
        <taxon>Aplosporellaceae</taxon>
        <taxon>Aplosporella</taxon>
    </lineage>
</organism>
<gene>
    <name evidence="9" type="ORF">K452DRAFT_266481</name>
</gene>
<dbReference type="EMBL" id="ML995479">
    <property type="protein sequence ID" value="KAF2144555.1"/>
    <property type="molecule type" value="Genomic_DNA"/>
</dbReference>
<feature type="transmembrane region" description="Helical" evidence="8">
    <location>
        <begin position="448"/>
        <end position="470"/>
    </location>
</feature>
<evidence type="ECO:0000256" key="8">
    <source>
        <dbReference type="SAM" id="Phobius"/>
    </source>
</evidence>
<dbReference type="OrthoDB" id="8904098at2759"/>
<name>A0A6A6BMS1_9PEZI</name>
<dbReference type="GO" id="GO:0005886">
    <property type="term" value="C:plasma membrane"/>
    <property type="evidence" value="ECO:0007669"/>
    <property type="project" value="UniProtKB-ARBA"/>
</dbReference>
<dbReference type="AlphaFoldDB" id="A0A6A6BMS1"/>
<feature type="transmembrane region" description="Helical" evidence="8">
    <location>
        <begin position="502"/>
        <end position="523"/>
    </location>
</feature>
<protein>
    <recommendedName>
        <fullName evidence="11">Major facilitator superfamily (MFS) profile domain-containing protein</fullName>
    </recommendedName>
</protein>
<feature type="transmembrane region" description="Helical" evidence="8">
    <location>
        <begin position="535"/>
        <end position="556"/>
    </location>
</feature>
<comment type="similarity">
    <text evidence="2">Belongs to the major facilitator superfamily. Proton-dependent oligopeptide transporter (POT/PTR) (TC 2.A.17) family.</text>
</comment>
<dbReference type="InterPro" id="IPR000109">
    <property type="entry name" value="POT_fam"/>
</dbReference>
<evidence type="ECO:0000256" key="4">
    <source>
        <dbReference type="ARBA" id="ARBA00022692"/>
    </source>
</evidence>
<dbReference type="Proteomes" id="UP000799438">
    <property type="component" value="Unassembled WGS sequence"/>
</dbReference>
<keyword evidence="3" id="KW-0813">Transport</keyword>
<feature type="region of interest" description="Disordered" evidence="7">
    <location>
        <begin position="41"/>
        <end position="62"/>
    </location>
</feature>
<evidence type="ECO:0000313" key="10">
    <source>
        <dbReference type="Proteomes" id="UP000799438"/>
    </source>
</evidence>
<evidence type="ECO:0008006" key="11">
    <source>
        <dbReference type="Google" id="ProtNLM"/>
    </source>
</evidence>
<accession>A0A6A6BMS1</accession>